<keyword evidence="1" id="KW-0540">Nuclease</keyword>
<dbReference type="EMBL" id="FMXE01000022">
    <property type="protein sequence ID" value="SDA87294.1"/>
    <property type="molecule type" value="Genomic_DNA"/>
</dbReference>
<keyword evidence="1" id="KW-0255">Endonuclease</keyword>
<organism evidence="1 2">
    <name type="scientific">Algoriphagus alkaliphilus</name>
    <dbReference type="NCBI Taxonomy" id="279824"/>
    <lineage>
        <taxon>Bacteria</taxon>
        <taxon>Pseudomonadati</taxon>
        <taxon>Bacteroidota</taxon>
        <taxon>Cytophagia</taxon>
        <taxon>Cytophagales</taxon>
        <taxon>Cyclobacteriaceae</taxon>
        <taxon>Algoriphagus</taxon>
    </lineage>
</organism>
<dbReference type="RefSeq" id="WP_092731292.1">
    <property type="nucleotide sequence ID" value="NZ_FMXE01000022.1"/>
</dbReference>
<evidence type="ECO:0000313" key="1">
    <source>
        <dbReference type="EMBL" id="SDA87294.1"/>
    </source>
</evidence>
<dbReference type="InterPro" id="IPR019044">
    <property type="entry name" value="Restrct_endonuc_II_HindVP"/>
</dbReference>
<gene>
    <name evidence="1" type="ORF">SAMN03080617_02958</name>
</gene>
<dbReference type="GO" id="GO:0009036">
    <property type="term" value="F:type II site-specific deoxyribonuclease activity"/>
    <property type="evidence" value="ECO:0007669"/>
    <property type="project" value="InterPro"/>
</dbReference>
<evidence type="ECO:0000313" key="2">
    <source>
        <dbReference type="Proteomes" id="UP000198756"/>
    </source>
</evidence>
<proteinExistence type="predicted"/>
<reference evidence="2" key="1">
    <citation type="submission" date="2016-10" db="EMBL/GenBank/DDBJ databases">
        <authorList>
            <person name="Varghese N."/>
            <person name="Submissions S."/>
        </authorList>
    </citation>
    <scope>NUCLEOTIDE SEQUENCE [LARGE SCALE GENOMIC DNA]</scope>
    <source>
        <strain evidence="2">DSM 22703</strain>
    </source>
</reference>
<dbReference type="Pfam" id="PF09519">
    <property type="entry name" value="RE_HindVP"/>
    <property type="match status" value="1"/>
</dbReference>
<dbReference type="GO" id="GO:0009307">
    <property type="term" value="P:DNA restriction-modification system"/>
    <property type="evidence" value="ECO:0007669"/>
    <property type="project" value="InterPro"/>
</dbReference>
<keyword evidence="1" id="KW-0378">Hydrolase</keyword>
<dbReference type="STRING" id="279824.SAMN03080617_02958"/>
<protein>
    <submittedName>
        <fullName evidence="1">HindVP restriction endonuclease</fullName>
    </submittedName>
</protein>
<name>A0A1G5YXX2_9BACT</name>
<keyword evidence="2" id="KW-1185">Reference proteome</keyword>
<sequence length="357" mass="40546">MNQKPALFGINHSNRDISKPDSWGKNKFNSTFPAALIAYMGSIGVKPVYLKMGIDNTIVNEYISAKELFVLDPLDDYLYYSFESSFTPFQTLSLNNPPSVDLMLMNHKTSDILAGYEVKLTTLPDESTHSLPEEKYGSEIVIRMPSIHFLACSLASIYKNNREDLKKYFGKNGFGNISSYTEAAQVNPKIGEIWEIMNWLIKDNLDNQKPAIIQPIWKTLGKKPLLADNCLDVFVWSDLAFTKLFMTEAAQVPLDITVPVNRPTRALIQLFFMLNEFYIRGNFDSQDIFQKLTYTVKNDKAFSVSGRKTNLLMKSDELLKPRITKQEIKKIILGGGHTLLSPERRFDAVLANSPDLF</sequence>
<dbReference type="AlphaFoldDB" id="A0A1G5YXX2"/>
<dbReference type="GO" id="GO:0003677">
    <property type="term" value="F:DNA binding"/>
    <property type="evidence" value="ECO:0007669"/>
    <property type="project" value="InterPro"/>
</dbReference>
<dbReference type="Proteomes" id="UP000198756">
    <property type="component" value="Unassembled WGS sequence"/>
</dbReference>
<dbReference type="OrthoDB" id="1100091at2"/>
<accession>A0A1G5YXX2</accession>